<gene>
    <name evidence="2" type="ORF">AcdelDRAFT_1945</name>
</gene>
<dbReference type="PANTHER" id="PTHR34861">
    <property type="match status" value="1"/>
</dbReference>
<feature type="region of interest" description="Disordered" evidence="1">
    <location>
        <begin position="142"/>
        <end position="163"/>
    </location>
</feature>
<evidence type="ECO:0000313" key="2">
    <source>
        <dbReference type="EMBL" id="EER60476.1"/>
    </source>
</evidence>
<keyword evidence="3" id="KW-1185">Reference proteome</keyword>
<organism evidence="2 3">
    <name type="scientific">Acidovorax delafieldii 2AN</name>
    <dbReference type="NCBI Taxonomy" id="573060"/>
    <lineage>
        <taxon>Bacteria</taxon>
        <taxon>Pseudomonadati</taxon>
        <taxon>Pseudomonadota</taxon>
        <taxon>Betaproteobacteria</taxon>
        <taxon>Burkholderiales</taxon>
        <taxon>Comamonadaceae</taxon>
        <taxon>Acidovorax</taxon>
    </lineage>
</organism>
<name>C5T4W5_ACIDE</name>
<dbReference type="PATRIC" id="fig|573060.9.peg.3176"/>
<evidence type="ECO:0000313" key="3">
    <source>
        <dbReference type="Proteomes" id="UP000003856"/>
    </source>
</evidence>
<protein>
    <submittedName>
        <fullName evidence="2">Uncharacterized protein</fullName>
    </submittedName>
</protein>
<dbReference type="PANTHER" id="PTHR34861:SF10">
    <property type="entry name" value="CYCLASE"/>
    <property type="match status" value="1"/>
</dbReference>
<dbReference type="AlphaFoldDB" id="C5T4W5"/>
<comment type="caution">
    <text evidence="2">The sequence shown here is derived from an EMBL/GenBank/DDBJ whole genome shotgun (WGS) entry which is preliminary data.</text>
</comment>
<feature type="region of interest" description="Disordered" evidence="1">
    <location>
        <begin position="1"/>
        <end position="23"/>
    </location>
</feature>
<accession>C5T4W5</accession>
<reference evidence="2 3" key="1">
    <citation type="submission" date="2009-05" db="EMBL/GenBank/DDBJ databases">
        <title>The draft genome of Acidovorax delafieldii 2AN.</title>
        <authorList>
            <consortium name="US DOE Joint Genome Institute (JGI-PGF)"/>
            <person name="Lucas S."/>
            <person name="Copeland A."/>
            <person name="Lapidus A."/>
            <person name="Glavina del Rio T."/>
            <person name="Tice H."/>
            <person name="Bruce D."/>
            <person name="Goodwin L."/>
            <person name="Pitluck S."/>
            <person name="Larimer F."/>
            <person name="Land M.L."/>
            <person name="Hauser L."/>
            <person name="Shelobolina E.S."/>
            <person name="Picardal F."/>
            <person name="Roden E."/>
            <person name="Emerson D."/>
        </authorList>
    </citation>
    <scope>NUCLEOTIDE SEQUENCE [LARGE SCALE GENOMIC DNA]</scope>
    <source>
        <strain evidence="2 3">2AN</strain>
    </source>
</reference>
<dbReference type="Proteomes" id="UP000003856">
    <property type="component" value="Unassembled WGS sequence"/>
</dbReference>
<dbReference type="EMBL" id="ACQT01000054">
    <property type="protein sequence ID" value="EER60476.1"/>
    <property type="molecule type" value="Genomic_DNA"/>
</dbReference>
<proteinExistence type="predicted"/>
<sequence>MRWKQRPPGSNWGDFGPDDQLGRTNLIGPEQVRKGAQEVREGRSFCLSLPLDLPGGNALNARRHPPRLSPTRNGDRQYLNFPLGHVYAGATDVISDDQVLLSLQYSTQWDSLAHVGSLFDSDGDGRLRTTYYNGYRGHEHVLGPVDHGLPQRDEQGAPGPLPPPCAARADPPTRAWRAPWAWRTLPGKACKAAACW</sequence>
<evidence type="ECO:0000256" key="1">
    <source>
        <dbReference type="SAM" id="MobiDB-lite"/>
    </source>
</evidence>